<organism evidence="6 7">
    <name type="scientific">Acetoanaerobium noterae</name>
    <dbReference type="NCBI Taxonomy" id="745369"/>
    <lineage>
        <taxon>Bacteria</taxon>
        <taxon>Bacillati</taxon>
        <taxon>Bacillota</taxon>
        <taxon>Clostridia</taxon>
        <taxon>Peptostreptococcales</taxon>
        <taxon>Filifactoraceae</taxon>
        <taxon>Acetoanaerobium</taxon>
    </lineage>
</organism>
<evidence type="ECO:0000313" key="7">
    <source>
        <dbReference type="Proteomes" id="UP000243406"/>
    </source>
</evidence>
<dbReference type="Pfam" id="PF00753">
    <property type="entry name" value="Lactamase_B"/>
    <property type="match status" value="1"/>
</dbReference>
<gene>
    <name evidence="6" type="ORF">SAMN02745120_2259</name>
</gene>
<keyword evidence="3" id="KW-0378">Hydrolase</keyword>
<feature type="domain" description="Metallo-beta-lactamase" evidence="5">
    <location>
        <begin position="12"/>
        <end position="188"/>
    </location>
</feature>
<dbReference type="Gene3D" id="3.60.15.10">
    <property type="entry name" value="Ribonuclease Z/Hydroxyacylglutathione hydrolase-like"/>
    <property type="match status" value="1"/>
</dbReference>
<evidence type="ECO:0000256" key="1">
    <source>
        <dbReference type="ARBA" id="ARBA00001947"/>
    </source>
</evidence>
<accession>A0A1T5CL15</accession>
<protein>
    <submittedName>
        <fullName evidence="6">Glyoxylase, beta-lactamase superfamily II</fullName>
    </submittedName>
</protein>
<dbReference type="AlphaFoldDB" id="A0A1T5CL15"/>
<dbReference type="RefSeq" id="WP_079590061.1">
    <property type="nucleotide sequence ID" value="NZ_CP154629.1"/>
</dbReference>
<keyword evidence="7" id="KW-1185">Reference proteome</keyword>
<keyword evidence="4" id="KW-0862">Zinc</keyword>
<reference evidence="7" key="1">
    <citation type="submission" date="2017-02" db="EMBL/GenBank/DDBJ databases">
        <authorList>
            <person name="Varghese N."/>
            <person name="Submissions S."/>
        </authorList>
    </citation>
    <scope>NUCLEOTIDE SEQUENCE [LARGE SCALE GENOMIC DNA]</scope>
    <source>
        <strain evidence="7">ATCC 35199</strain>
    </source>
</reference>
<proteinExistence type="predicted"/>
<dbReference type="InterPro" id="IPR036866">
    <property type="entry name" value="RibonucZ/Hydroxyglut_hydro"/>
</dbReference>
<name>A0A1T5CL15_9FIRM</name>
<dbReference type="CDD" id="cd06262">
    <property type="entry name" value="metallo-hydrolase-like_MBL-fold"/>
    <property type="match status" value="1"/>
</dbReference>
<dbReference type="SMART" id="SM00849">
    <property type="entry name" value="Lactamase_B"/>
    <property type="match status" value="1"/>
</dbReference>
<evidence type="ECO:0000313" key="6">
    <source>
        <dbReference type="EMBL" id="SKB60205.1"/>
    </source>
</evidence>
<sequence length="211" mass="23724">MFLEKLEVGVYRVNCYVIADKNSMSAAVIDPGADFENIRDIIEDNGFDLKYIILTHAHGDHIGAINYLKDTYNPKIVIHYLEKEILENPDYNFSKQLGMNSVSSNADLMLHDGDTLELGDLKLEIMHTPGHTKGSMCILVNEIMFSGDTLFAGSMGRTDLYSGDSDRMKASLKKLKQLTINYTVLPGHGGATTLEYEKTSNPFMRDEFHDY</sequence>
<evidence type="ECO:0000256" key="3">
    <source>
        <dbReference type="ARBA" id="ARBA00022801"/>
    </source>
</evidence>
<dbReference type="PANTHER" id="PTHR46233:SF3">
    <property type="entry name" value="HYDROXYACYLGLUTATHIONE HYDROLASE GLOC"/>
    <property type="match status" value="1"/>
</dbReference>
<evidence type="ECO:0000256" key="2">
    <source>
        <dbReference type="ARBA" id="ARBA00022723"/>
    </source>
</evidence>
<dbReference type="SUPFAM" id="SSF56281">
    <property type="entry name" value="Metallo-hydrolase/oxidoreductase"/>
    <property type="match status" value="1"/>
</dbReference>
<evidence type="ECO:0000256" key="4">
    <source>
        <dbReference type="ARBA" id="ARBA00022833"/>
    </source>
</evidence>
<dbReference type="GO" id="GO:0016787">
    <property type="term" value="F:hydrolase activity"/>
    <property type="evidence" value="ECO:0007669"/>
    <property type="project" value="UniProtKB-KW"/>
</dbReference>
<dbReference type="OrthoDB" id="9802248at2"/>
<dbReference type="InterPro" id="IPR051453">
    <property type="entry name" value="MBL_Glyoxalase_II"/>
</dbReference>
<dbReference type="InterPro" id="IPR001279">
    <property type="entry name" value="Metallo-B-lactamas"/>
</dbReference>
<dbReference type="EMBL" id="FUYN01000005">
    <property type="protein sequence ID" value="SKB60205.1"/>
    <property type="molecule type" value="Genomic_DNA"/>
</dbReference>
<dbReference type="GO" id="GO:0046872">
    <property type="term" value="F:metal ion binding"/>
    <property type="evidence" value="ECO:0007669"/>
    <property type="project" value="UniProtKB-KW"/>
</dbReference>
<comment type="cofactor">
    <cofactor evidence="1">
        <name>Zn(2+)</name>
        <dbReference type="ChEBI" id="CHEBI:29105"/>
    </cofactor>
</comment>
<keyword evidence="2" id="KW-0479">Metal-binding</keyword>
<dbReference type="Proteomes" id="UP000243406">
    <property type="component" value="Unassembled WGS sequence"/>
</dbReference>
<dbReference type="PANTHER" id="PTHR46233">
    <property type="entry name" value="HYDROXYACYLGLUTATHIONE HYDROLASE GLOC"/>
    <property type="match status" value="1"/>
</dbReference>
<evidence type="ECO:0000259" key="5">
    <source>
        <dbReference type="SMART" id="SM00849"/>
    </source>
</evidence>